<dbReference type="InterPro" id="IPR029021">
    <property type="entry name" value="Prot-tyrosine_phosphatase-like"/>
</dbReference>
<reference evidence="6" key="1">
    <citation type="submission" date="2016-11" db="UniProtKB">
        <authorList>
            <consortium name="WormBaseParasite"/>
        </authorList>
    </citation>
    <scope>IDENTIFICATION</scope>
</reference>
<protein>
    <submittedName>
        <fullName evidence="6">Tyrosine-protein phosphatase domain-containing protein</fullName>
    </submittedName>
</protein>
<dbReference type="InterPro" id="IPR000387">
    <property type="entry name" value="Tyr_Pase_dom"/>
</dbReference>
<dbReference type="PROSITE" id="PS50055">
    <property type="entry name" value="TYR_PHOSPHATASE_PTP"/>
    <property type="match status" value="1"/>
</dbReference>
<evidence type="ECO:0000313" key="5">
    <source>
        <dbReference type="Proteomes" id="UP000095282"/>
    </source>
</evidence>
<dbReference type="Gene3D" id="3.90.190.10">
    <property type="entry name" value="Protein tyrosine phosphatase superfamily"/>
    <property type="match status" value="1"/>
</dbReference>
<dbReference type="InterPro" id="IPR003595">
    <property type="entry name" value="Tyr_Pase_cat"/>
</dbReference>
<accession>A0A1I7TQE9</accession>
<dbReference type="eggNOG" id="ENOG502RT8T">
    <property type="taxonomic scope" value="Eukaryota"/>
</dbReference>
<dbReference type="SMART" id="SM00404">
    <property type="entry name" value="PTPc_motif"/>
    <property type="match status" value="1"/>
</dbReference>
<dbReference type="CDD" id="cd00047">
    <property type="entry name" value="PTPc"/>
    <property type="match status" value="1"/>
</dbReference>
<evidence type="ECO:0000256" key="1">
    <source>
        <dbReference type="SAM" id="MobiDB-lite"/>
    </source>
</evidence>
<dbReference type="STRING" id="1561998.A0A1I7TQE9"/>
<dbReference type="AlphaFoldDB" id="A0A1I7TQE9"/>
<evidence type="ECO:0000259" key="3">
    <source>
        <dbReference type="PROSITE" id="PS50055"/>
    </source>
</evidence>
<dbReference type="SUPFAM" id="SSF52799">
    <property type="entry name" value="(Phosphotyrosine protein) phosphatases II"/>
    <property type="match status" value="1"/>
</dbReference>
<feature type="region of interest" description="Disordered" evidence="1">
    <location>
        <begin position="1"/>
        <end position="22"/>
    </location>
</feature>
<feature type="domain" description="Tyrosine-protein phosphatase" evidence="3">
    <location>
        <begin position="476"/>
        <end position="689"/>
    </location>
</feature>
<dbReference type="SMART" id="SM00194">
    <property type="entry name" value="PTPc"/>
    <property type="match status" value="1"/>
</dbReference>
<keyword evidence="2" id="KW-0812">Transmembrane</keyword>
<keyword evidence="2" id="KW-0472">Membrane</keyword>
<proteinExistence type="predicted"/>
<dbReference type="PANTHER" id="PTHR32525:SF1">
    <property type="entry name" value="DOMAIN OF UNKNOWN FUNCTION WSN DOMAIN-CONTAINING PROTEIN-RELATED"/>
    <property type="match status" value="1"/>
</dbReference>
<feature type="domain" description="Tyrosine specific protein phosphatases" evidence="4">
    <location>
        <begin position="621"/>
        <end position="691"/>
    </location>
</feature>
<feature type="transmembrane region" description="Helical" evidence="2">
    <location>
        <begin position="362"/>
        <end position="385"/>
    </location>
</feature>
<dbReference type="WBParaSite" id="Csp11.Scaffold629.g10743.t1">
    <property type="protein sequence ID" value="Csp11.Scaffold629.g10743.t1"/>
    <property type="gene ID" value="Csp11.Scaffold629.g10743"/>
</dbReference>
<dbReference type="PROSITE" id="PS50056">
    <property type="entry name" value="TYR_PHOSPHATASE_2"/>
    <property type="match status" value="1"/>
</dbReference>
<keyword evidence="5" id="KW-1185">Reference proteome</keyword>
<dbReference type="PRINTS" id="PR00700">
    <property type="entry name" value="PRTYPHPHTASE"/>
</dbReference>
<sequence length="770" mass="88379">MDEVMKLANFTNPGDKDQSAKELPTILKSMKNNEKFKKLKKKIGEMTNDLNLNSTGLSESIEQIKEATPEKIVLSELRNEDKMFDCLREEKKTFEQIFPAAEVVQKLRKVDDSKVKNMENVISKGSTAFKHLKETGSTILNKMKEKETKEVKDLNEMRNSTEDSFSIGTSVNLLKSASYLKSIDLLKLESIDSEVKKAIETVKDKGIQKNILQEWGDIPKFVSHLKPSIQKIEDYSGNLTISDSSQLSEYGSSLEDLESIGDINVMDSKKKLNALDTLIASVSDPNSLESRLEETKRTLGHLNSLDLRFSYHSQVLQKTSKAIDDLFAFLLEVFSASPPPSPSSSSNGFSKSQKEENKPPLATLYLVIIIVVGVILLGALCYVAYRLIKWWRWYRWLIKQLRKFIMAQMFGKNCFADAYLYHEAEMRAMIIYAKKPDVEAALKYLPASKQPNAAERLCNPETALHHIMKDGVKMPIHANKVVCPRSGKIFYPTQAPIDSSRGKDDTREDFWHMCVFDGVEYIVMLLPPAELPALYFPLEKDEKMTCGRYELLTMMVQNWLGAHEDVVVRTIMITDTKLVSYFNLGDYGSFFFRGEFRKRIIIHISYISWPDMKTPLKLAWEPVYEMLKEVRKSKKPVVVHCISGIGRTMSFIGVEYFSEMVINDPKTKIGTTLSHLRDVRYDAVQTVRQCYWIQLTTCQKLNRDYKLKMEDELFEMRELAVQVCYNSKGPVEMMNRRKAQKERAEEAKRKKIKLPPLREETENLGEVVPY</sequence>
<organism evidence="5 6">
    <name type="scientific">Caenorhabditis tropicalis</name>
    <dbReference type="NCBI Taxonomy" id="1561998"/>
    <lineage>
        <taxon>Eukaryota</taxon>
        <taxon>Metazoa</taxon>
        <taxon>Ecdysozoa</taxon>
        <taxon>Nematoda</taxon>
        <taxon>Chromadorea</taxon>
        <taxon>Rhabditida</taxon>
        <taxon>Rhabditina</taxon>
        <taxon>Rhabditomorpha</taxon>
        <taxon>Rhabditoidea</taxon>
        <taxon>Rhabditidae</taxon>
        <taxon>Peloderinae</taxon>
        <taxon>Caenorhabditis</taxon>
    </lineage>
</organism>
<name>A0A1I7TQE9_9PELO</name>
<evidence type="ECO:0000256" key="2">
    <source>
        <dbReference type="SAM" id="Phobius"/>
    </source>
</evidence>
<keyword evidence="2" id="KW-1133">Transmembrane helix</keyword>
<dbReference type="Proteomes" id="UP000095282">
    <property type="component" value="Unplaced"/>
</dbReference>
<dbReference type="InterPro" id="IPR000242">
    <property type="entry name" value="PTP_cat"/>
</dbReference>
<dbReference type="GO" id="GO:0004725">
    <property type="term" value="F:protein tyrosine phosphatase activity"/>
    <property type="evidence" value="ECO:0007669"/>
    <property type="project" value="InterPro"/>
</dbReference>
<evidence type="ECO:0000259" key="4">
    <source>
        <dbReference type="PROSITE" id="PS50056"/>
    </source>
</evidence>
<dbReference type="PANTHER" id="PTHR32525">
    <property type="entry name" value="PROTEIN-TYROSINE-PHOSPHATASE"/>
    <property type="match status" value="1"/>
</dbReference>
<dbReference type="Pfam" id="PF00102">
    <property type="entry name" value="Y_phosphatase"/>
    <property type="match status" value="1"/>
</dbReference>
<evidence type="ECO:0000313" key="6">
    <source>
        <dbReference type="WBParaSite" id="Csp11.Scaffold629.g10743.t1"/>
    </source>
</evidence>